<evidence type="ECO:0000259" key="3">
    <source>
        <dbReference type="PROSITE" id="PS50835"/>
    </source>
</evidence>
<sequence length="354" mass="39882">MDVQGRHTFYWLFIIAISGFVFAEEWQVSVVSEINALVASCVVVPCTFKYPGTKKPTSRVKGIWHTKNNRDDCIYHDDKFKIKDTFKERTQLLGSLGDQNCTLEINRVENHDNGPFCFRTEVQDLDKYSFVKNCIDIHIVEHPKAPELHTPESITEDTPIVLKCSVIHTCPSHPPSLTWNHRNEHSKMHHKNIGHGNWEVESILSFNPSKEDDHKEITCTATFYGKLESKARGKIYIKTKPDLIQTIIVPVAAVLECGIVFPDFLADLDLDVPRMMAAEHHKGRHTHPGLASALAICWPAQLVAVISDGNSAEFGEQGRDVSRTPPQQTPFPRLLLLFCSSRVPIVNESLAVSP</sequence>
<proteinExistence type="predicted"/>
<reference evidence="5" key="1">
    <citation type="submission" date="2025-08" db="UniProtKB">
        <authorList>
            <consortium name="RefSeq"/>
        </authorList>
    </citation>
    <scope>IDENTIFICATION</scope>
</reference>
<dbReference type="OrthoDB" id="10039395at2759"/>
<feature type="domain" description="Ig-like" evidence="3">
    <location>
        <begin position="143"/>
        <end position="222"/>
    </location>
</feature>
<dbReference type="Pfam" id="PF08205">
    <property type="entry name" value="C2-set_2"/>
    <property type="match status" value="1"/>
</dbReference>
<protein>
    <submittedName>
        <fullName evidence="5">Myelin-associated glycoprotein-like</fullName>
    </submittedName>
</protein>
<organism evidence="4 5">
    <name type="scientific">Chanos chanos</name>
    <name type="common">Milkfish</name>
    <name type="synonym">Mugil chanos</name>
    <dbReference type="NCBI Taxonomy" id="29144"/>
    <lineage>
        <taxon>Eukaryota</taxon>
        <taxon>Metazoa</taxon>
        <taxon>Chordata</taxon>
        <taxon>Craniata</taxon>
        <taxon>Vertebrata</taxon>
        <taxon>Euteleostomi</taxon>
        <taxon>Actinopterygii</taxon>
        <taxon>Neopterygii</taxon>
        <taxon>Teleostei</taxon>
        <taxon>Ostariophysi</taxon>
        <taxon>Gonorynchiformes</taxon>
        <taxon>Chanidae</taxon>
        <taxon>Chanos</taxon>
    </lineage>
</organism>
<keyword evidence="1" id="KW-1015">Disulfide bond</keyword>
<dbReference type="Proteomes" id="UP000504632">
    <property type="component" value="Chromosome 8"/>
</dbReference>
<dbReference type="InterPro" id="IPR036179">
    <property type="entry name" value="Ig-like_dom_sf"/>
</dbReference>
<dbReference type="InParanoid" id="A0A6J2W3V3"/>
<dbReference type="PANTHER" id="PTHR46484:SF7">
    <property type="entry name" value="MYELIN-ASSOCIATED GLYCOPROTEIN-LIKE-RELATED"/>
    <property type="match status" value="1"/>
</dbReference>
<dbReference type="InterPro" id="IPR007110">
    <property type="entry name" value="Ig-like_dom"/>
</dbReference>
<accession>A0A6J2W3V3</accession>
<dbReference type="PANTHER" id="PTHR46484">
    <property type="entry name" value="SI:CH211-171H4.5-RELATED"/>
    <property type="match status" value="1"/>
</dbReference>
<dbReference type="PROSITE" id="PS50835">
    <property type="entry name" value="IG_LIKE"/>
    <property type="match status" value="1"/>
</dbReference>
<keyword evidence="4" id="KW-1185">Reference proteome</keyword>
<dbReference type="SUPFAM" id="SSF48726">
    <property type="entry name" value="Immunoglobulin"/>
    <property type="match status" value="2"/>
</dbReference>
<keyword evidence="2" id="KW-0732">Signal</keyword>
<dbReference type="Gene3D" id="2.60.40.10">
    <property type="entry name" value="Immunoglobulins"/>
    <property type="match status" value="2"/>
</dbReference>
<dbReference type="InterPro" id="IPR013783">
    <property type="entry name" value="Ig-like_fold"/>
</dbReference>
<evidence type="ECO:0000256" key="1">
    <source>
        <dbReference type="ARBA" id="ARBA00023157"/>
    </source>
</evidence>
<name>A0A6J2W3V3_CHACN</name>
<dbReference type="GeneID" id="115819498"/>
<dbReference type="AlphaFoldDB" id="A0A6J2W3V3"/>
<feature type="signal peptide" evidence="2">
    <location>
        <begin position="1"/>
        <end position="23"/>
    </location>
</feature>
<evidence type="ECO:0000313" key="4">
    <source>
        <dbReference type="Proteomes" id="UP000504632"/>
    </source>
</evidence>
<gene>
    <name evidence="5" type="primary">LOC115819498</name>
</gene>
<evidence type="ECO:0000313" key="5">
    <source>
        <dbReference type="RefSeq" id="XP_030638867.1"/>
    </source>
</evidence>
<dbReference type="RefSeq" id="XP_030638867.1">
    <property type="nucleotide sequence ID" value="XM_030783007.1"/>
</dbReference>
<evidence type="ECO:0000256" key="2">
    <source>
        <dbReference type="SAM" id="SignalP"/>
    </source>
</evidence>
<dbReference type="InterPro" id="IPR013162">
    <property type="entry name" value="CD80_C2-set"/>
</dbReference>
<feature type="chain" id="PRO_5027112926" evidence="2">
    <location>
        <begin position="24"/>
        <end position="354"/>
    </location>
</feature>